<proteinExistence type="predicted"/>
<sequence length="57" mass="6357">MINILTFDANIRDAAEVFNTNGEASDVYGTELPAKYHGMERFAARKAIVAEFDELGY</sequence>
<organism evidence="1 2">
    <name type="scientific">Photobacterium aphoticum</name>
    <dbReference type="NCBI Taxonomy" id="754436"/>
    <lineage>
        <taxon>Bacteria</taxon>
        <taxon>Pseudomonadati</taxon>
        <taxon>Pseudomonadota</taxon>
        <taxon>Gammaproteobacteria</taxon>
        <taxon>Vibrionales</taxon>
        <taxon>Vibrionaceae</taxon>
        <taxon>Photobacterium</taxon>
    </lineage>
</organism>
<protein>
    <submittedName>
        <fullName evidence="1">Valyl-tRNA synthetase</fullName>
        <ecNumber evidence="1">6.1.1.9</ecNumber>
    </submittedName>
</protein>
<gene>
    <name evidence="1" type="ORF">JCM19237_3085</name>
</gene>
<dbReference type="AlphaFoldDB" id="A0A090QV86"/>
<keyword evidence="1" id="KW-0030">Aminoacyl-tRNA synthetase</keyword>
<dbReference type="EMBL" id="BBMN01000014">
    <property type="protein sequence ID" value="GAL07080.1"/>
    <property type="molecule type" value="Genomic_DNA"/>
</dbReference>
<name>A0A090QV86_9GAMM</name>
<reference evidence="1 2" key="1">
    <citation type="journal article" date="2014" name="Genome Announc.">
        <title>Draft Genome Sequences of Two Vibrionaceae Species, Vibrio ponticus C121 and Photobacterium aphoticum C119, Isolated as Coral Reef Microbiota.</title>
        <authorList>
            <person name="Al-saari N."/>
            <person name="Meirelles P.M."/>
            <person name="Mino S."/>
            <person name="Suda W."/>
            <person name="Oshima K."/>
            <person name="Hattori M."/>
            <person name="Ohkuma M."/>
            <person name="Thompson F.L."/>
            <person name="Gomez-Gil B."/>
            <person name="Sawabe T."/>
            <person name="Sawabe T."/>
        </authorList>
    </citation>
    <scope>NUCLEOTIDE SEQUENCE [LARGE SCALE GENOMIC DNA]</scope>
    <source>
        <strain evidence="1 2">JCM 19237</strain>
    </source>
</reference>
<dbReference type="eggNOG" id="COG0525">
    <property type="taxonomic scope" value="Bacteria"/>
</dbReference>
<evidence type="ECO:0000313" key="2">
    <source>
        <dbReference type="Proteomes" id="UP000029227"/>
    </source>
</evidence>
<dbReference type="EC" id="6.1.1.9" evidence="1"/>
<comment type="caution">
    <text evidence="1">The sequence shown here is derived from an EMBL/GenBank/DDBJ whole genome shotgun (WGS) entry which is preliminary data.</text>
</comment>
<accession>A0A090QV86</accession>
<evidence type="ECO:0000313" key="1">
    <source>
        <dbReference type="EMBL" id="GAL07080.1"/>
    </source>
</evidence>
<dbReference type="STRING" id="754436.JCM19237_3085"/>
<dbReference type="GO" id="GO:0004832">
    <property type="term" value="F:valine-tRNA ligase activity"/>
    <property type="evidence" value="ECO:0007669"/>
    <property type="project" value="UniProtKB-EC"/>
</dbReference>
<dbReference type="Proteomes" id="UP000029227">
    <property type="component" value="Unassembled WGS sequence"/>
</dbReference>
<keyword evidence="1" id="KW-0436">Ligase</keyword>